<reference evidence="1 2" key="1">
    <citation type="submission" date="2020-08" db="EMBL/GenBank/DDBJ databases">
        <title>Sequencing the genomes of 1000 actinobacteria strains.</title>
        <authorList>
            <person name="Klenk H.-P."/>
        </authorList>
    </citation>
    <scope>NUCLEOTIDE SEQUENCE [LARGE SCALE GENOMIC DNA]</scope>
    <source>
        <strain evidence="1 2">DSM 44598</strain>
    </source>
</reference>
<dbReference type="AlphaFoldDB" id="A0A840WAM6"/>
<name>A0A840WAM6_9ACTN</name>
<evidence type="ECO:0000313" key="2">
    <source>
        <dbReference type="Proteomes" id="UP000579647"/>
    </source>
</evidence>
<protein>
    <submittedName>
        <fullName evidence="1">Uncharacterized protein</fullName>
    </submittedName>
</protein>
<sequence length="119" mass="12727">MSARKATQLSLQFQLAAAPATTPEMFHAHGEAVMRGLLELERLNSDFTDSTVSTDAAERSITVEILLLDEADPTRVLGRGLDLIRTAIHAAGGSTPNWPVSPLPSKVNMATTQNLTPTC</sequence>
<dbReference type="EMBL" id="JACHDO010000001">
    <property type="protein sequence ID" value="MBB5489105.1"/>
    <property type="molecule type" value="Genomic_DNA"/>
</dbReference>
<evidence type="ECO:0000313" key="1">
    <source>
        <dbReference type="EMBL" id="MBB5489105.1"/>
    </source>
</evidence>
<accession>A0A840WAM6</accession>
<organism evidence="1 2">
    <name type="scientific">Nocardiopsis metallicus</name>
    <dbReference type="NCBI Taxonomy" id="179819"/>
    <lineage>
        <taxon>Bacteria</taxon>
        <taxon>Bacillati</taxon>
        <taxon>Actinomycetota</taxon>
        <taxon>Actinomycetes</taxon>
        <taxon>Streptosporangiales</taxon>
        <taxon>Nocardiopsidaceae</taxon>
        <taxon>Nocardiopsis</taxon>
    </lineage>
</organism>
<dbReference type="Proteomes" id="UP000579647">
    <property type="component" value="Unassembled WGS sequence"/>
</dbReference>
<proteinExistence type="predicted"/>
<dbReference type="RefSeq" id="WP_184360790.1">
    <property type="nucleotide sequence ID" value="NZ_BAAAKM010000089.1"/>
</dbReference>
<comment type="caution">
    <text evidence="1">The sequence shown here is derived from an EMBL/GenBank/DDBJ whole genome shotgun (WGS) entry which is preliminary data.</text>
</comment>
<keyword evidence="2" id="KW-1185">Reference proteome</keyword>
<gene>
    <name evidence="1" type="ORF">HNR07_000242</name>
</gene>